<evidence type="ECO:0000256" key="1">
    <source>
        <dbReference type="SAM" id="MobiDB-lite"/>
    </source>
</evidence>
<dbReference type="RefSeq" id="WP_018327279.1">
    <property type="nucleotide sequence ID" value="NZ_JACHBK010000020.1"/>
</dbReference>
<keyword evidence="3" id="KW-1185">Reference proteome</keyword>
<name>A0A7W8UHR1_9HYPH</name>
<evidence type="ECO:0000313" key="2">
    <source>
        <dbReference type="EMBL" id="MBB5539453.1"/>
    </source>
</evidence>
<accession>A0A7W8UHR1</accession>
<dbReference type="AlphaFoldDB" id="A0A7W8UHR1"/>
<feature type="region of interest" description="Disordered" evidence="1">
    <location>
        <begin position="31"/>
        <end position="56"/>
    </location>
</feature>
<comment type="caution">
    <text evidence="2">The sequence shown here is derived from an EMBL/GenBank/DDBJ whole genome shotgun (WGS) entry which is preliminary data.</text>
</comment>
<proteinExistence type="predicted"/>
<organism evidence="2 3">
    <name type="scientific">Rhizobium giardinii</name>
    <dbReference type="NCBI Taxonomy" id="56731"/>
    <lineage>
        <taxon>Bacteria</taxon>
        <taxon>Pseudomonadati</taxon>
        <taxon>Pseudomonadota</taxon>
        <taxon>Alphaproteobacteria</taxon>
        <taxon>Hyphomicrobiales</taxon>
        <taxon>Rhizobiaceae</taxon>
        <taxon>Rhizobium/Agrobacterium group</taxon>
        <taxon>Rhizobium</taxon>
    </lineage>
</organism>
<sequence>MVQVEQKFFRRRYGGFCDRRDGNAVCNGLTNAGTEHSASMKPSNGRMTSSKKSSCPFSAGMRDPGCNAIGEGELAGIW</sequence>
<dbReference type="Proteomes" id="UP000585507">
    <property type="component" value="Unassembled WGS sequence"/>
</dbReference>
<evidence type="ECO:0000313" key="3">
    <source>
        <dbReference type="Proteomes" id="UP000585507"/>
    </source>
</evidence>
<dbReference type="EMBL" id="JACHBK010000020">
    <property type="protein sequence ID" value="MBB5539453.1"/>
    <property type="molecule type" value="Genomic_DNA"/>
</dbReference>
<reference evidence="2 3" key="1">
    <citation type="submission" date="2020-08" db="EMBL/GenBank/DDBJ databases">
        <title>Genomic Encyclopedia of Type Strains, Phase IV (KMG-V): Genome sequencing to study the core and pangenomes of soil and plant-associated prokaryotes.</title>
        <authorList>
            <person name="Whitman W."/>
        </authorList>
    </citation>
    <scope>NUCLEOTIDE SEQUENCE [LARGE SCALE GENOMIC DNA]</scope>
    <source>
        <strain evidence="2 3">SEMIA 4084</strain>
    </source>
</reference>
<protein>
    <submittedName>
        <fullName evidence="2">Uncharacterized protein</fullName>
    </submittedName>
</protein>
<gene>
    <name evidence="2" type="ORF">GGD55_006203</name>
</gene>